<keyword evidence="3 10" id="KW-0732">Signal</keyword>
<dbReference type="OrthoDB" id="9763933at2"/>
<proteinExistence type="inferred from homology"/>
<dbReference type="CDD" id="cd04084">
    <property type="entry name" value="CBM6_xylanase-like"/>
    <property type="match status" value="1"/>
</dbReference>
<keyword evidence="13" id="KW-1185">Reference proteome</keyword>
<dbReference type="SUPFAM" id="SSF49785">
    <property type="entry name" value="Galactose-binding domain-like"/>
    <property type="match status" value="1"/>
</dbReference>
<evidence type="ECO:0000256" key="3">
    <source>
        <dbReference type="ARBA" id="ARBA00022729"/>
    </source>
</evidence>
<evidence type="ECO:0000256" key="8">
    <source>
        <dbReference type="PIRSR" id="PIRSR606710-2"/>
    </source>
</evidence>
<dbReference type="InterPro" id="IPR052176">
    <property type="entry name" value="Glycosyl_Hydrlase_43_Enz"/>
</dbReference>
<evidence type="ECO:0000256" key="4">
    <source>
        <dbReference type="ARBA" id="ARBA00022801"/>
    </source>
</evidence>
<evidence type="ECO:0000256" key="1">
    <source>
        <dbReference type="ARBA" id="ARBA00009865"/>
    </source>
</evidence>
<dbReference type="InterPro" id="IPR005084">
    <property type="entry name" value="CBM6"/>
</dbReference>
<evidence type="ECO:0000256" key="7">
    <source>
        <dbReference type="PIRSR" id="PIRSR606710-1"/>
    </source>
</evidence>
<name>A0A161L8G6_9BACT</name>
<keyword evidence="6 9" id="KW-0326">Glycosidase</keyword>
<feature type="active site" description="Proton acceptor" evidence="7">
    <location>
        <position position="34"/>
    </location>
</feature>
<evidence type="ECO:0000256" key="5">
    <source>
        <dbReference type="ARBA" id="ARBA00023277"/>
    </source>
</evidence>
<evidence type="ECO:0000256" key="6">
    <source>
        <dbReference type="ARBA" id="ARBA00023295"/>
    </source>
</evidence>
<dbReference type="Gene3D" id="2.115.10.20">
    <property type="entry name" value="Glycosyl hydrolase domain, family 43"/>
    <property type="match status" value="1"/>
</dbReference>
<evidence type="ECO:0000313" key="12">
    <source>
        <dbReference type="EMBL" id="GAT63434.1"/>
    </source>
</evidence>
<dbReference type="PROSITE" id="PS51257">
    <property type="entry name" value="PROKAR_LIPOPROTEIN"/>
    <property type="match status" value="1"/>
</dbReference>
<dbReference type="Gene3D" id="2.60.120.260">
    <property type="entry name" value="Galactose-binding domain-like"/>
    <property type="match status" value="1"/>
</dbReference>
<keyword evidence="5" id="KW-0119">Carbohydrate metabolism</keyword>
<dbReference type="SMART" id="SM00606">
    <property type="entry name" value="CBD_IV"/>
    <property type="match status" value="1"/>
</dbReference>
<reference evidence="13" key="2">
    <citation type="journal article" date="2017" name="Genome Announc.">
        <title>Draft genome sequence of Paludibacter jiangxiensis NM7(T), a propionate-producing fermentative bacterium.</title>
        <authorList>
            <person name="Qiu Y.-L."/>
            <person name="Tourlousse D.M."/>
            <person name="Matsuura N."/>
            <person name="Ohashi A."/>
            <person name="Sekiguchi Y."/>
        </authorList>
    </citation>
    <scope>NUCLEOTIDE SEQUENCE [LARGE SCALE GENOMIC DNA]</scope>
    <source>
        <strain evidence="13">NM7</strain>
    </source>
</reference>
<dbReference type="PANTHER" id="PTHR43772">
    <property type="entry name" value="ENDO-1,4-BETA-XYLANASE"/>
    <property type="match status" value="1"/>
</dbReference>
<dbReference type="GO" id="GO:0045493">
    <property type="term" value="P:xylan catabolic process"/>
    <property type="evidence" value="ECO:0007669"/>
    <property type="project" value="UniProtKB-KW"/>
</dbReference>
<dbReference type="PROSITE" id="PS51175">
    <property type="entry name" value="CBM6"/>
    <property type="match status" value="1"/>
</dbReference>
<gene>
    <name evidence="12" type="ORF">PJIAN_3763</name>
</gene>
<dbReference type="Pfam" id="PF04616">
    <property type="entry name" value="Glyco_hydro_43"/>
    <property type="match status" value="1"/>
</dbReference>
<evidence type="ECO:0000313" key="13">
    <source>
        <dbReference type="Proteomes" id="UP000076586"/>
    </source>
</evidence>
<evidence type="ECO:0000256" key="10">
    <source>
        <dbReference type="SAM" id="SignalP"/>
    </source>
</evidence>
<dbReference type="STRING" id="681398.PJIAN_3763"/>
<protein>
    <submittedName>
        <fullName evidence="12">Carbohydrate binding module, family 6</fullName>
    </submittedName>
</protein>
<feature type="site" description="Important for catalytic activity, responsible for pKa modulation of the active site Glu and correct orientation of both the proton donor and substrate" evidence="8">
    <location>
        <position position="154"/>
    </location>
</feature>
<dbReference type="PANTHER" id="PTHR43772:SF2">
    <property type="entry name" value="PUTATIVE (AFU_ORTHOLOGUE AFUA_2G04480)-RELATED"/>
    <property type="match status" value="1"/>
</dbReference>
<dbReference type="InterPro" id="IPR006710">
    <property type="entry name" value="Glyco_hydro_43"/>
</dbReference>
<dbReference type="Pfam" id="PF03422">
    <property type="entry name" value="CBM_6"/>
    <property type="match status" value="1"/>
</dbReference>
<dbReference type="RefSeq" id="WP_068704578.1">
    <property type="nucleotide sequence ID" value="NZ_BDCR01000003.1"/>
</dbReference>
<comment type="caution">
    <text evidence="12">The sequence shown here is derived from an EMBL/GenBank/DDBJ whole genome shotgun (WGS) entry which is preliminary data.</text>
</comment>
<dbReference type="EMBL" id="BDCR01000003">
    <property type="protein sequence ID" value="GAT63434.1"/>
    <property type="molecule type" value="Genomic_DNA"/>
</dbReference>
<dbReference type="InterPro" id="IPR023296">
    <property type="entry name" value="Glyco_hydro_beta-prop_sf"/>
</dbReference>
<dbReference type="AlphaFoldDB" id="A0A161L8G6"/>
<organism evidence="12 13">
    <name type="scientific">Paludibacter jiangxiensis</name>
    <dbReference type="NCBI Taxonomy" id="681398"/>
    <lineage>
        <taxon>Bacteria</taxon>
        <taxon>Pseudomonadati</taxon>
        <taxon>Bacteroidota</taxon>
        <taxon>Bacteroidia</taxon>
        <taxon>Bacteroidales</taxon>
        <taxon>Paludibacteraceae</taxon>
        <taxon>Paludibacter</taxon>
    </lineage>
</organism>
<accession>A0A161L8G6</accession>
<keyword evidence="2" id="KW-0858">Xylan degradation</keyword>
<keyword evidence="4 9" id="KW-0378">Hydrolase</keyword>
<evidence type="ECO:0000256" key="2">
    <source>
        <dbReference type="ARBA" id="ARBA00022651"/>
    </source>
</evidence>
<comment type="similarity">
    <text evidence="1 9">Belongs to the glycosyl hydrolase 43 family.</text>
</comment>
<feature type="signal peptide" evidence="10">
    <location>
        <begin position="1"/>
        <end position="22"/>
    </location>
</feature>
<reference evidence="13" key="1">
    <citation type="submission" date="2016-04" db="EMBL/GenBank/DDBJ databases">
        <title>Draft genome sequence of Paludibacter jiangxiensis strain NM7.</title>
        <authorList>
            <person name="Qiu Y."/>
            <person name="Matsuura N."/>
            <person name="Ohashi A."/>
            <person name="Tourlousse M.D."/>
            <person name="Sekiguchi Y."/>
        </authorList>
    </citation>
    <scope>NUCLEOTIDE SEQUENCE [LARGE SCALE GENOMIC DNA]</scope>
    <source>
        <strain evidence="13">NM7</strain>
    </source>
</reference>
<feature type="domain" description="CBM6" evidence="11">
    <location>
        <begin position="329"/>
        <end position="464"/>
    </location>
</feature>
<dbReference type="GO" id="GO:0030246">
    <property type="term" value="F:carbohydrate binding"/>
    <property type="evidence" value="ECO:0007669"/>
    <property type="project" value="InterPro"/>
</dbReference>
<evidence type="ECO:0000259" key="11">
    <source>
        <dbReference type="PROSITE" id="PS51175"/>
    </source>
</evidence>
<keyword evidence="2" id="KW-0624">Polysaccharide degradation</keyword>
<evidence type="ECO:0000256" key="9">
    <source>
        <dbReference type="RuleBase" id="RU361187"/>
    </source>
</evidence>
<feature type="active site" description="Proton donor" evidence="7">
    <location>
        <position position="209"/>
    </location>
</feature>
<sequence length="464" mass="52134">MNTTLKGFACLLALFSCFYSNAHNPIIQTKHTADPAPLAYNDTVFLYTSHDEDNAERFVMQNWMLYTSTDMVNWTDRGIIAGVSEPYKTFKWADGHSAWAPQCVARNGKFYLYCPTIYQGKMAIGVAVSNSPYGPFVDELGKPLIYRSNPGDYDPTVFVDDDGQAYIYWGGNGPCYYAKLKEDMISLAGDIQVASIDFTGTPPEASYTEGPWLWKKNKHYYLAWASRCCPEGIGYAMSDSPTGPWRCKGTIMDPDQRSSGNHPGIVDFKGNSYVFGFNYAITKQTLAKHYERRSICVEKMTYNADGTIQKLPWWSTTGVKQIGALDPYKQNEAETMAYSEGVKTDKLPVWERDDIWNRGKKLGDIMFVTSIHNGDYIEVQGVDFSKGCSSVDLRVASLYGGKIEIRLDKKDGPVVGIADVATSGEGDVWKTITAKVKSIKGVHDLYFVFKGEKDLLNFDWWQFK</sequence>
<feature type="chain" id="PRO_5007824693" evidence="10">
    <location>
        <begin position="23"/>
        <end position="464"/>
    </location>
</feature>
<dbReference type="InterPro" id="IPR006584">
    <property type="entry name" value="Cellulose-bd_IV"/>
</dbReference>
<dbReference type="Proteomes" id="UP000076586">
    <property type="component" value="Unassembled WGS sequence"/>
</dbReference>
<dbReference type="InterPro" id="IPR008979">
    <property type="entry name" value="Galactose-bd-like_sf"/>
</dbReference>
<dbReference type="GO" id="GO:0004553">
    <property type="term" value="F:hydrolase activity, hydrolyzing O-glycosyl compounds"/>
    <property type="evidence" value="ECO:0007669"/>
    <property type="project" value="InterPro"/>
</dbReference>
<dbReference type="SUPFAM" id="SSF75005">
    <property type="entry name" value="Arabinanase/levansucrase/invertase"/>
    <property type="match status" value="1"/>
</dbReference>